<evidence type="ECO:0000313" key="7">
    <source>
        <dbReference type="Proteomes" id="UP000325003"/>
    </source>
</evidence>
<proteinExistence type="inferred from homology"/>
<accession>A0A5B1L4P8</accession>
<reference evidence="6 7" key="2">
    <citation type="submission" date="2019-09" db="EMBL/GenBank/DDBJ databases">
        <authorList>
            <person name="Jin C."/>
        </authorList>
    </citation>
    <scope>NUCLEOTIDE SEQUENCE [LARGE SCALE GENOMIC DNA]</scope>
    <source>
        <strain evidence="6 7">BN130099</strain>
    </source>
</reference>
<keyword evidence="7" id="KW-1185">Reference proteome</keyword>
<dbReference type="PANTHER" id="PTHR11699">
    <property type="entry name" value="ALDEHYDE DEHYDROGENASE-RELATED"/>
    <property type="match status" value="1"/>
</dbReference>
<evidence type="ECO:0000313" key="6">
    <source>
        <dbReference type="EMBL" id="KAA1415474.1"/>
    </source>
</evidence>
<evidence type="ECO:0000256" key="1">
    <source>
        <dbReference type="ARBA" id="ARBA00009986"/>
    </source>
</evidence>
<dbReference type="RefSeq" id="WP_149730348.1">
    <property type="nucleotide sequence ID" value="NZ_VUJV01000009.1"/>
</dbReference>
<keyword evidence="2 4" id="KW-0560">Oxidoreductase</keyword>
<comment type="similarity">
    <text evidence="1 4">Belongs to the aldehyde dehydrogenase family.</text>
</comment>
<evidence type="ECO:0000259" key="5">
    <source>
        <dbReference type="Pfam" id="PF00171"/>
    </source>
</evidence>
<dbReference type="InterPro" id="IPR016161">
    <property type="entry name" value="Ald_DH/histidinol_DH"/>
</dbReference>
<dbReference type="SUPFAM" id="SSF53720">
    <property type="entry name" value="ALDH-like"/>
    <property type="match status" value="1"/>
</dbReference>
<evidence type="ECO:0000256" key="2">
    <source>
        <dbReference type="ARBA" id="ARBA00023002"/>
    </source>
</evidence>
<dbReference type="Pfam" id="PF00171">
    <property type="entry name" value="Aldedh"/>
    <property type="match status" value="1"/>
</dbReference>
<dbReference type="GO" id="GO:0016620">
    <property type="term" value="F:oxidoreductase activity, acting on the aldehyde or oxo group of donors, NAD or NADP as acceptor"/>
    <property type="evidence" value="ECO:0007669"/>
    <property type="project" value="InterPro"/>
</dbReference>
<protein>
    <submittedName>
        <fullName evidence="6">Aldehyde dehydrogenase family protein</fullName>
    </submittedName>
</protein>
<evidence type="ECO:0000256" key="3">
    <source>
        <dbReference type="PROSITE-ProRule" id="PRU10007"/>
    </source>
</evidence>
<gene>
    <name evidence="6" type="ORF">F0U44_21040</name>
</gene>
<reference evidence="6 7" key="1">
    <citation type="submission" date="2019-09" db="EMBL/GenBank/DDBJ databases">
        <title>Nocardioides panacisoli sp. nov., isolated from the soil of a ginseng field.</title>
        <authorList>
            <person name="Cho C."/>
        </authorList>
    </citation>
    <scope>NUCLEOTIDE SEQUENCE [LARGE SCALE GENOMIC DNA]</scope>
    <source>
        <strain evidence="6 7">BN130099</strain>
    </source>
</reference>
<dbReference type="InterPro" id="IPR015590">
    <property type="entry name" value="Aldehyde_DH_dom"/>
</dbReference>
<name>A0A5B1L4P8_9ACTN</name>
<evidence type="ECO:0000256" key="4">
    <source>
        <dbReference type="RuleBase" id="RU003345"/>
    </source>
</evidence>
<feature type="active site" evidence="3">
    <location>
        <position position="250"/>
    </location>
</feature>
<dbReference type="PROSITE" id="PS00687">
    <property type="entry name" value="ALDEHYDE_DEHYDR_GLU"/>
    <property type="match status" value="1"/>
</dbReference>
<sequence>MSDPGHVRNVIGGKPCDAASGARTELIEPVRGTVFATAPASSAADVDNAYAAADDARAEWGRATPSQRQQAILKLAELVAEHADDLVEAEVANTGKIRSLTRSEELDVAVDQLRFFAGAARMFEGRAAGEYMAGFTSFVRREPIGVVGQVTPWNYPLMMAVWKIGPALAAGNTIVLKPSDTTPASTALLGEIAQEALPPGVLNVVCGDRDTGRALVEHRTPGLVSITGSTRAGIEVARSAAANLTRSHLELGGKAPAVIFADADLGEAAEGIGIGGLFNAGQDCTAACRVLVHEDVHDDFVAALTGWIRDNARPGLPEDDDALFGPLNNASQLARVQGFMADLPSHATIALGGGRPADLPESGFFHDATVVTGVRQDDRIIQEEVFGPVITVQAFSTEEEAVALANGVPYGLASSVWTADHGRAMRMSADLDFGCVWVNAHIPLVAEMPHGGFKMSGYGKDLSAYSVEEYTRVKHVMSAVGR</sequence>
<dbReference type="InterPro" id="IPR029510">
    <property type="entry name" value="Ald_DH_CS_GLU"/>
</dbReference>
<organism evidence="6 7">
    <name type="scientific">Nocardioides humilatus</name>
    <dbReference type="NCBI Taxonomy" id="2607660"/>
    <lineage>
        <taxon>Bacteria</taxon>
        <taxon>Bacillati</taxon>
        <taxon>Actinomycetota</taxon>
        <taxon>Actinomycetes</taxon>
        <taxon>Propionibacteriales</taxon>
        <taxon>Nocardioidaceae</taxon>
        <taxon>Nocardioides</taxon>
    </lineage>
</organism>
<dbReference type="AlphaFoldDB" id="A0A5B1L4P8"/>
<dbReference type="InterPro" id="IPR016163">
    <property type="entry name" value="Ald_DH_C"/>
</dbReference>
<dbReference type="NCBIfam" id="NF010000">
    <property type="entry name" value="PRK13473.1"/>
    <property type="match status" value="1"/>
</dbReference>
<dbReference type="Gene3D" id="3.40.605.10">
    <property type="entry name" value="Aldehyde Dehydrogenase, Chain A, domain 1"/>
    <property type="match status" value="1"/>
</dbReference>
<dbReference type="Proteomes" id="UP000325003">
    <property type="component" value="Unassembled WGS sequence"/>
</dbReference>
<dbReference type="FunFam" id="3.40.605.10:FF:000007">
    <property type="entry name" value="NAD/NADP-dependent betaine aldehyde dehydrogenase"/>
    <property type="match status" value="1"/>
</dbReference>
<dbReference type="EMBL" id="VUJV01000009">
    <property type="protein sequence ID" value="KAA1415474.1"/>
    <property type="molecule type" value="Genomic_DNA"/>
</dbReference>
<comment type="caution">
    <text evidence="6">The sequence shown here is derived from an EMBL/GenBank/DDBJ whole genome shotgun (WGS) entry which is preliminary data.</text>
</comment>
<dbReference type="Gene3D" id="3.40.309.10">
    <property type="entry name" value="Aldehyde Dehydrogenase, Chain A, domain 2"/>
    <property type="match status" value="1"/>
</dbReference>
<feature type="domain" description="Aldehyde dehydrogenase" evidence="5">
    <location>
        <begin position="22"/>
        <end position="476"/>
    </location>
</feature>
<dbReference type="InterPro" id="IPR016162">
    <property type="entry name" value="Ald_DH_N"/>
</dbReference>